<dbReference type="PROSITE" id="PS01011">
    <property type="entry name" value="FOLYLPOLYGLU_SYNT_1"/>
    <property type="match status" value="1"/>
</dbReference>
<reference evidence="5 6" key="1">
    <citation type="submission" date="2019-10" db="EMBL/GenBank/DDBJ databases">
        <title>Assembly and Annotation for the nematode Trichostrongylus colubriformis.</title>
        <authorList>
            <person name="Martin J."/>
        </authorList>
    </citation>
    <scope>NUCLEOTIDE SEQUENCE [LARGE SCALE GENOMIC DNA]</scope>
    <source>
        <strain evidence="5">G859</strain>
        <tissue evidence="5">Whole worm</tissue>
    </source>
</reference>
<evidence type="ECO:0000256" key="2">
    <source>
        <dbReference type="ARBA" id="ARBA00022598"/>
    </source>
</evidence>
<dbReference type="PANTHER" id="PTHR11136:SF5">
    <property type="entry name" value="FOLYLPOLYGLUTAMATE SYNTHASE, MITOCHONDRIAL"/>
    <property type="match status" value="1"/>
</dbReference>
<dbReference type="Proteomes" id="UP001331761">
    <property type="component" value="Unassembled WGS sequence"/>
</dbReference>
<evidence type="ECO:0000313" key="6">
    <source>
        <dbReference type="Proteomes" id="UP001331761"/>
    </source>
</evidence>
<keyword evidence="4" id="KW-0067">ATP-binding</keyword>
<dbReference type="InterPro" id="IPR001645">
    <property type="entry name" value="Folylpolyglutamate_synth"/>
</dbReference>
<dbReference type="GO" id="GO:0004326">
    <property type="term" value="F:tetrahydrofolylpolyglutamate synthase activity"/>
    <property type="evidence" value="ECO:0007669"/>
    <property type="project" value="InterPro"/>
</dbReference>
<evidence type="ECO:0000256" key="4">
    <source>
        <dbReference type="ARBA" id="ARBA00022840"/>
    </source>
</evidence>
<proteinExistence type="inferred from homology"/>
<evidence type="ECO:0000313" key="5">
    <source>
        <dbReference type="EMBL" id="KAK5973373.1"/>
    </source>
</evidence>
<dbReference type="GO" id="GO:0005739">
    <property type="term" value="C:mitochondrion"/>
    <property type="evidence" value="ECO:0007669"/>
    <property type="project" value="TreeGrafter"/>
</dbReference>
<name>A0AAN8FZ74_TRICO</name>
<keyword evidence="3" id="KW-0547">Nucleotide-binding</keyword>
<dbReference type="AlphaFoldDB" id="A0AAN8FZ74"/>
<dbReference type="InterPro" id="IPR018109">
    <property type="entry name" value="Folylpolyglutamate_synth_CS"/>
</dbReference>
<protein>
    <recommendedName>
        <fullName evidence="7">Folylpoly-gamma-glutamate synthetase</fullName>
    </recommendedName>
</protein>
<organism evidence="5 6">
    <name type="scientific">Trichostrongylus colubriformis</name>
    <name type="common">Black scour worm</name>
    <dbReference type="NCBI Taxonomy" id="6319"/>
    <lineage>
        <taxon>Eukaryota</taxon>
        <taxon>Metazoa</taxon>
        <taxon>Ecdysozoa</taxon>
        <taxon>Nematoda</taxon>
        <taxon>Chromadorea</taxon>
        <taxon>Rhabditida</taxon>
        <taxon>Rhabditina</taxon>
        <taxon>Rhabditomorpha</taxon>
        <taxon>Strongyloidea</taxon>
        <taxon>Trichostrongylidae</taxon>
        <taxon>Trichostrongylus</taxon>
    </lineage>
</organism>
<evidence type="ECO:0000256" key="1">
    <source>
        <dbReference type="ARBA" id="ARBA00008276"/>
    </source>
</evidence>
<dbReference type="EMBL" id="WIXE01015580">
    <property type="protein sequence ID" value="KAK5973373.1"/>
    <property type="molecule type" value="Genomic_DNA"/>
</dbReference>
<evidence type="ECO:0008006" key="7">
    <source>
        <dbReference type="Google" id="ProtNLM"/>
    </source>
</evidence>
<comment type="similarity">
    <text evidence="1">Belongs to the folylpolyglutamate synthase family.</text>
</comment>
<keyword evidence="2" id="KW-0436">Ligase</keyword>
<dbReference type="GO" id="GO:0005829">
    <property type="term" value="C:cytosol"/>
    <property type="evidence" value="ECO:0007669"/>
    <property type="project" value="TreeGrafter"/>
</dbReference>
<sequence>MRCGLTMVDRFGLSRVARWVVSATVTNPVCHRQPHLLSANRSTVMIPTSFSHTLVKELPQNPYEVAILHLNSLQSNAITIQKAREKRDILQETNIPDTISFLNKCGIKLIDLDRLNIIHVSGTKGKGSTCAFVESILRKAGFRTGLYT</sequence>
<gene>
    <name evidence="5" type="ORF">GCK32_019773</name>
</gene>
<evidence type="ECO:0000256" key="3">
    <source>
        <dbReference type="ARBA" id="ARBA00022741"/>
    </source>
</evidence>
<accession>A0AAN8FZ74</accession>
<keyword evidence="6" id="KW-1185">Reference proteome</keyword>
<dbReference type="GO" id="GO:0005524">
    <property type="term" value="F:ATP binding"/>
    <property type="evidence" value="ECO:0007669"/>
    <property type="project" value="UniProtKB-KW"/>
</dbReference>
<dbReference type="InterPro" id="IPR036565">
    <property type="entry name" value="Mur-like_cat_sf"/>
</dbReference>
<dbReference type="PANTHER" id="PTHR11136">
    <property type="entry name" value="FOLYLPOLYGLUTAMATE SYNTHASE-RELATED"/>
    <property type="match status" value="1"/>
</dbReference>
<dbReference type="SUPFAM" id="SSF53623">
    <property type="entry name" value="MurD-like peptide ligases, catalytic domain"/>
    <property type="match status" value="1"/>
</dbReference>
<dbReference type="Gene3D" id="3.40.1190.10">
    <property type="entry name" value="Mur-like, catalytic domain"/>
    <property type="match status" value="1"/>
</dbReference>
<comment type="caution">
    <text evidence="5">The sequence shown here is derived from an EMBL/GenBank/DDBJ whole genome shotgun (WGS) entry which is preliminary data.</text>
</comment>